<sequence length="174" mass="18321">MPRRIILGLLLLAACGPTQPPDFSYGGRGFQPENARLNLSYAERNFGDMSRYRGKPAEAAAALAQFEAAMDGMRRPNSDIMFPRTRYEMLLSAIREVRGATGIPMEVLPSVASQALAGAVGPLTAGDAAGIRRALSNPAFTLGPDATLARLTNLPPLPALESVAPALTFAAGNP</sequence>
<comment type="caution">
    <text evidence="1">The sequence shown here is derived from an EMBL/GenBank/DDBJ whole genome shotgun (WGS) entry which is preliminary data.</text>
</comment>
<name>A0A9X9X1X4_9PROT</name>
<dbReference type="AlphaFoldDB" id="A0A9X9X1X4"/>
<proteinExistence type="predicted"/>
<keyword evidence="2" id="KW-1185">Reference proteome</keyword>
<reference evidence="1" key="2">
    <citation type="journal article" date="2021" name="Syst. Appl. Microbiol.">
        <title>Roseomonas hellenica sp. nov., isolated from roots of wild-growing Alkanna tinctoria.</title>
        <authorList>
            <person name="Rat A."/>
            <person name="Naranjo H.D."/>
            <person name="Lebbe L."/>
            <person name="Cnockaert M."/>
            <person name="Krigas N."/>
            <person name="Grigoriadou K."/>
            <person name="Maloupa E."/>
            <person name="Willems A."/>
        </authorList>
    </citation>
    <scope>NUCLEOTIDE SEQUENCE</scope>
    <source>
        <strain evidence="1">LMG 31231</strain>
    </source>
</reference>
<evidence type="ECO:0000313" key="2">
    <source>
        <dbReference type="Proteomes" id="UP001138751"/>
    </source>
</evidence>
<dbReference type="Proteomes" id="UP001138751">
    <property type="component" value="Unassembled WGS sequence"/>
</dbReference>
<accession>A0A9X9X1X4</accession>
<organism evidence="1 2">
    <name type="scientific">Neoroseomonas soli</name>
    <dbReference type="NCBI Taxonomy" id="1081025"/>
    <lineage>
        <taxon>Bacteria</taxon>
        <taxon>Pseudomonadati</taxon>
        <taxon>Pseudomonadota</taxon>
        <taxon>Alphaproteobacteria</taxon>
        <taxon>Acetobacterales</taxon>
        <taxon>Acetobacteraceae</taxon>
        <taxon>Neoroseomonas</taxon>
    </lineage>
</organism>
<dbReference type="RefSeq" id="WP_211863810.1">
    <property type="nucleotide sequence ID" value="NZ_JAAEDM010000070.1"/>
</dbReference>
<dbReference type="PROSITE" id="PS51257">
    <property type="entry name" value="PROKAR_LIPOPROTEIN"/>
    <property type="match status" value="1"/>
</dbReference>
<evidence type="ECO:0000313" key="1">
    <source>
        <dbReference type="EMBL" id="MBR0673403.1"/>
    </source>
</evidence>
<gene>
    <name evidence="1" type="ORF">GXW76_19675</name>
</gene>
<protein>
    <submittedName>
        <fullName evidence="1">Uncharacterized protein</fullName>
    </submittedName>
</protein>
<reference evidence="1" key="1">
    <citation type="submission" date="2020-01" db="EMBL/GenBank/DDBJ databases">
        <authorList>
            <person name="Rat A."/>
        </authorList>
    </citation>
    <scope>NUCLEOTIDE SEQUENCE</scope>
    <source>
        <strain evidence="1">LMG 31231</strain>
    </source>
</reference>
<dbReference type="EMBL" id="JAAEDM010000070">
    <property type="protein sequence ID" value="MBR0673403.1"/>
    <property type="molecule type" value="Genomic_DNA"/>
</dbReference>